<evidence type="ECO:0000313" key="3">
    <source>
        <dbReference type="Proteomes" id="UP000199373"/>
    </source>
</evidence>
<sequence length="362" mass="40814">MEEQLKKNGSSTGPAVNFRGIWRAIKKHRTLYYKVLPTTLVVVYLIMMGYPEYYKCRVKLAPESASSNNSGSLASLASSFGLSIGNGVSAGSDAITPLLYPDLMKSTDFTTSLFDIKVQRDSDKQAMTYYEYLRDYQKSAWWTGAKKAFFGLIFGSGKGKSGKQDVSPFRLTPEQDGINSAIRRNIYCNVDKKSLVITIEVTDQDPVVCATVADSVRKRLQVAMTDYRTTKARHDLEYIKHLHQESKKNYDRACSLYAEFMDSNQEVVLESVRQKQTRLENEMQLRYNNYNALSAQLLSAMARVQQDTPAFATLECATVPLGKEGPHRGRTAIAFVFIAFMAITLWVMYKEGEMKSLFKGLN</sequence>
<dbReference type="EMBL" id="FOIQ01000005">
    <property type="protein sequence ID" value="SEW20591.1"/>
    <property type="molecule type" value="Genomic_DNA"/>
</dbReference>
<name>A0A1I0Q1D3_9BACT</name>
<dbReference type="Proteomes" id="UP000199373">
    <property type="component" value="Unassembled WGS sequence"/>
</dbReference>
<dbReference type="PANTHER" id="PTHR32309">
    <property type="entry name" value="TYROSINE-PROTEIN KINASE"/>
    <property type="match status" value="1"/>
</dbReference>
<dbReference type="RefSeq" id="WP_091900548.1">
    <property type="nucleotide sequence ID" value="NZ_FOIQ01000005.1"/>
</dbReference>
<accession>A0A1I0Q1D3</accession>
<dbReference type="PANTHER" id="PTHR32309:SF13">
    <property type="entry name" value="FERRIC ENTEROBACTIN TRANSPORT PROTEIN FEPE"/>
    <property type="match status" value="1"/>
</dbReference>
<dbReference type="AlphaFoldDB" id="A0A1I0Q1D3"/>
<evidence type="ECO:0000256" key="1">
    <source>
        <dbReference type="SAM" id="Phobius"/>
    </source>
</evidence>
<feature type="transmembrane region" description="Helical" evidence="1">
    <location>
        <begin position="332"/>
        <end position="349"/>
    </location>
</feature>
<evidence type="ECO:0008006" key="4">
    <source>
        <dbReference type="Google" id="ProtNLM"/>
    </source>
</evidence>
<dbReference type="GO" id="GO:0005886">
    <property type="term" value="C:plasma membrane"/>
    <property type="evidence" value="ECO:0007669"/>
    <property type="project" value="TreeGrafter"/>
</dbReference>
<keyword evidence="1" id="KW-0472">Membrane</keyword>
<dbReference type="InterPro" id="IPR050445">
    <property type="entry name" value="Bact_polysacc_biosynth/exp"/>
</dbReference>
<keyword evidence="1" id="KW-1133">Transmembrane helix</keyword>
<gene>
    <name evidence="2" type="ORF">SAMN04487850_2131</name>
</gene>
<protein>
    <recommendedName>
        <fullName evidence="4">Chain length determinant protein</fullName>
    </recommendedName>
</protein>
<keyword evidence="1" id="KW-0812">Transmembrane</keyword>
<feature type="transmembrane region" description="Helical" evidence="1">
    <location>
        <begin position="31"/>
        <end position="50"/>
    </location>
</feature>
<evidence type="ECO:0000313" key="2">
    <source>
        <dbReference type="EMBL" id="SEW20591.1"/>
    </source>
</evidence>
<organism evidence="2 3">
    <name type="scientific">Prevotella aff. ruminicola Tc2-24</name>
    <dbReference type="NCBI Taxonomy" id="81582"/>
    <lineage>
        <taxon>Bacteria</taxon>
        <taxon>Pseudomonadati</taxon>
        <taxon>Bacteroidota</taxon>
        <taxon>Bacteroidia</taxon>
        <taxon>Bacteroidales</taxon>
        <taxon>Prevotellaceae</taxon>
        <taxon>Prevotella</taxon>
    </lineage>
</organism>
<keyword evidence="3" id="KW-1185">Reference proteome</keyword>
<reference evidence="2 3" key="1">
    <citation type="submission" date="2016-10" db="EMBL/GenBank/DDBJ databases">
        <authorList>
            <person name="de Groot N.N."/>
        </authorList>
    </citation>
    <scope>NUCLEOTIDE SEQUENCE [LARGE SCALE GENOMIC DNA]</scope>
    <source>
        <strain evidence="2 3">TC2-24</strain>
    </source>
</reference>
<dbReference type="GO" id="GO:0004713">
    <property type="term" value="F:protein tyrosine kinase activity"/>
    <property type="evidence" value="ECO:0007669"/>
    <property type="project" value="TreeGrafter"/>
</dbReference>
<proteinExistence type="predicted"/>